<feature type="domain" description="TonB C-terminal" evidence="11">
    <location>
        <begin position="136"/>
        <end position="226"/>
    </location>
</feature>
<gene>
    <name evidence="12" type="ORF">PQO03_04485</name>
</gene>
<feature type="chain" id="PRO_5046644332" evidence="10">
    <location>
        <begin position="21"/>
        <end position="226"/>
    </location>
</feature>
<dbReference type="PANTHER" id="PTHR33446:SF2">
    <property type="entry name" value="PROTEIN TONB"/>
    <property type="match status" value="1"/>
</dbReference>
<dbReference type="Pfam" id="PF03544">
    <property type="entry name" value="TonB_C"/>
    <property type="match status" value="1"/>
</dbReference>
<sequence length="226" mass="25493">MFAILFGSAFFLLLPFMNKANNPPEKIIEVREIPQFVKKKKAIKKTQSVPKKKILKKLKTPTPRPPTIEPIKPLNIKMDLAPISFASDIQFTPMSLTNDFNHDFDISPPIPAQSTASQAPSNSTSLDYSGVFELAEVDQQARRLKFVQPTYPRRAMQRGLTGTLSVEVLITKEGQVSTYKILESPHRGVFDKTCIKALLAENYKTALKNGRAVNSKRIINYDFRLK</sequence>
<keyword evidence="5" id="KW-0997">Cell inner membrane</keyword>
<evidence type="ECO:0000256" key="10">
    <source>
        <dbReference type="SAM" id="SignalP"/>
    </source>
</evidence>
<evidence type="ECO:0000313" key="13">
    <source>
        <dbReference type="Proteomes" id="UP001214250"/>
    </source>
</evidence>
<dbReference type="PROSITE" id="PS52015">
    <property type="entry name" value="TONB_CTD"/>
    <property type="match status" value="1"/>
</dbReference>
<evidence type="ECO:0000256" key="7">
    <source>
        <dbReference type="ARBA" id="ARBA00022927"/>
    </source>
</evidence>
<comment type="subcellular location">
    <subcellularLocation>
        <location evidence="1">Cell inner membrane</location>
        <topology evidence="1">Single-pass membrane protein</topology>
        <orientation evidence="1">Periplasmic side</orientation>
    </subcellularLocation>
</comment>
<protein>
    <submittedName>
        <fullName evidence="12">TonB family protein</fullName>
    </submittedName>
</protein>
<dbReference type="EMBL" id="CP117811">
    <property type="protein sequence ID" value="WDE97210.1"/>
    <property type="molecule type" value="Genomic_DNA"/>
</dbReference>
<comment type="similarity">
    <text evidence="2">Belongs to the TonB family.</text>
</comment>
<evidence type="ECO:0000256" key="4">
    <source>
        <dbReference type="ARBA" id="ARBA00022475"/>
    </source>
</evidence>
<dbReference type="PANTHER" id="PTHR33446">
    <property type="entry name" value="PROTEIN TONB-RELATED"/>
    <property type="match status" value="1"/>
</dbReference>
<feature type="signal peptide" evidence="10">
    <location>
        <begin position="1"/>
        <end position="20"/>
    </location>
</feature>
<dbReference type="Gene3D" id="3.30.1150.10">
    <property type="match status" value="1"/>
</dbReference>
<organism evidence="12 13">
    <name type="scientific">Lentisphaera profundi</name>
    <dbReference type="NCBI Taxonomy" id="1658616"/>
    <lineage>
        <taxon>Bacteria</taxon>
        <taxon>Pseudomonadati</taxon>
        <taxon>Lentisphaerota</taxon>
        <taxon>Lentisphaeria</taxon>
        <taxon>Lentisphaerales</taxon>
        <taxon>Lentisphaeraceae</taxon>
        <taxon>Lentisphaera</taxon>
    </lineage>
</organism>
<proteinExistence type="inferred from homology"/>
<keyword evidence="6" id="KW-0812">Transmembrane</keyword>
<dbReference type="InterPro" id="IPR037682">
    <property type="entry name" value="TonB_C"/>
</dbReference>
<keyword evidence="9" id="KW-0472">Membrane</keyword>
<dbReference type="NCBIfam" id="TIGR01352">
    <property type="entry name" value="tonB_Cterm"/>
    <property type="match status" value="1"/>
</dbReference>
<keyword evidence="3" id="KW-0813">Transport</keyword>
<dbReference type="InterPro" id="IPR051045">
    <property type="entry name" value="TonB-dependent_transducer"/>
</dbReference>
<keyword evidence="8" id="KW-1133">Transmembrane helix</keyword>
<reference evidence="12 13" key="1">
    <citation type="submission" date="2023-02" db="EMBL/GenBank/DDBJ databases">
        <title>Genome sequence of Lentisphaera profundi SAORIC-696.</title>
        <authorList>
            <person name="Kim e."/>
            <person name="Cho J.-C."/>
            <person name="Choi A."/>
            <person name="Kang I."/>
        </authorList>
    </citation>
    <scope>NUCLEOTIDE SEQUENCE [LARGE SCALE GENOMIC DNA]</scope>
    <source>
        <strain evidence="12 13">SAORIC-696</strain>
    </source>
</reference>
<evidence type="ECO:0000313" key="12">
    <source>
        <dbReference type="EMBL" id="WDE97210.1"/>
    </source>
</evidence>
<dbReference type="InterPro" id="IPR003538">
    <property type="entry name" value="TonB"/>
</dbReference>
<evidence type="ECO:0000256" key="5">
    <source>
        <dbReference type="ARBA" id="ARBA00022519"/>
    </source>
</evidence>
<keyword evidence="13" id="KW-1185">Reference proteome</keyword>
<keyword evidence="7" id="KW-0653">Protein transport</keyword>
<keyword evidence="10" id="KW-0732">Signal</keyword>
<evidence type="ECO:0000256" key="3">
    <source>
        <dbReference type="ARBA" id="ARBA00022448"/>
    </source>
</evidence>
<evidence type="ECO:0000256" key="2">
    <source>
        <dbReference type="ARBA" id="ARBA00006555"/>
    </source>
</evidence>
<dbReference type="Proteomes" id="UP001214250">
    <property type="component" value="Chromosome 1"/>
</dbReference>
<dbReference type="PRINTS" id="PR01374">
    <property type="entry name" value="TONBPROTEIN"/>
</dbReference>
<dbReference type="InterPro" id="IPR006260">
    <property type="entry name" value="TonB/TolA_C"/>
</dbReference>
<accession>A0ABY7VVH4</accession>
<evidence type="ECO:0000256" key="9">
    <source>
        <dbReference type="ARBA" id="ARBA00023136"/>
    </source>
</evidence>
<keyword evidence="4" id="KW-1003">Cell membrane</keyword>
<evidence type="ECO:0000256" key="6">
    <source>
        <dbReference type="ARBA" id="ARBA00022692"/>
    </source>
</evidence>
<dbReference type="RefSeq" id="WP_274151457.1">
    <property type="nucleotide sequence ID" value="NZ_CP117811.1"/>
</dbReference>
<evidence type="ECO:0000256" key="1">
    <source>
        <dbReference type="ARBA" id="ARBA00004383"/>
    </source>
</evidence>
<name>A0ABY7VVH4_9BACT</name>
<evidence type="ECO:0000259" key="11">
    <source>
        <dbReference type="PROSITE" id="PS52015"/>
    </source>
</evidence>
<dbReference type="SUPFAM" id="SSF74653">
    <property type="entry name" value="TolA/TonB C-terminal domain"/>
    <property type="match status" value="1"/>
</dbReference>
<evidence type="ECO:0000256" key="8">
    <source>
        <dbReference type="ARBA" id="ARBA00022989"/>
    </source>
</evidence>